<dbReference type="STRING" id="409849.ENSPMGP00000025745"/>
<dbReference type="InterPro" id="IPR011259">
    <property type="entry name" value="ERM_C_dom"/>
</dbReference>
<feature type="domain" description="Ezrin/radixin/moesin C-terminal" evidence="1">
    <location>
        <begin position="272"/>
        <end position="302"/>
    </location>
</feature>
<dbReference type="Proteomes" id="UP000261520">
    <property type="component" value="Unplaced"/>
</dbReference>
<evidence type="ECO:0000313" key="2">
    <source>
        <dbReference type="Ensembl" id="ENSPMGP00000025745.1"/>
    </source>
</evidence>
<reference evidence="2" key="2">
    <citation type="submission" date="2025-09" db="UniProtKB">
        <authorList>
            <consortium name="Ensembl"/>
        </authorList>
    </citation>
    <scope>IDENTIFICATION</scope>
</reference>
<evidence type="ECO:0000259" key="1">
    <source>
        <dbReference type="Pfam" id="PF00769"/>
    </source>
</evidence>
<dbReference type="GO" id="GO:0003779">
    <property type="term" value="F:actin binding"/>
    <property type="evidence" value="ECO:0007669"/>
    <property type="project" value="InterPro"/>
</dbReference>
<dbReference type="Gene3D" id="6.10.360.10">
    <property type="match status" value="1"/>
</dbReference>
<dbReference type="AlphaFoldDB" id="A0A3B4B9Z5"/>
<accession>A0A3B4B9Z5</accession>
<dbReference type="InterPro" id="IPR008954">
    <property type="entry name" value="Moesin_tail_sf"/>
</dbReference>
<proteinExistence type="predicted"/>
<dbReference type="Ensembl" id="ENSPMGT00000027418.1">
    <property type="protein sequence ID" value="ENSPMGP00000025745.1"/>
    <property type="gene ID" value="ENSPMGG00000020776.1"/>
</dbReference>
<protein>
    <recommendedName>
        <fullName evidence="1">Ezrin/radixin/moesin C-terminal domain-containing protein</fullName>
    </recommendedName>
</protein>
<name>A0A3B4B9Z5_9GOBI</name>
<keyword evidence="3" id="KW-1185">Reference proteome</keyword>
<evidence type="ECO:0000313" key="3">
    <source>
        <dbReference type="Proteomes" id="UP000261520"/>
    </source>
</evidence>
<sequence>MEDTTKANDKIEDDYFVSNENIINQTEIQTTMDQKNCNVTAKSCENVQSTKIEDVSKVEDACDNGNQEVLLDMKCDGEDVASSFEVMEEAKNANMDEIADAKTKLDLENVSVKNTELDEKTKDATSARDANCVEQFEIKTKQPNLYEETAQNCEKEKKLAKDKMEDANCAKDASSIENLEGDKISAGDAKMNDNFTEISQVKIDVIAVNMDKEQTNEKMEDPANAKNIDNGEVKLGDTANNMNYEEGVEVTENSPNTKLAFDGIENATSKKSTRASSKYKTLSYRKIQRGNTRQKIEEFEALMNVEQQF</sequence>
<organism evidence="2 3">
    <name type="scientific">Periophthalmus magnuspinnatus</name>
    <dbReference type="NCBI Taxonomy" id="409849"/>
    <lineage>
        <taxon>Eukaryota</taxon>
        <taxon>Metazoa</taxon>
        <taxon>Chordata</taxon>
        <taxon>Craniata</taxon>
        <taxon>Vertebrata</taxon>
        <taxon>Euteleostomi</taxon>
        <taxon>Actinopterygii</taxon>
        <taxon>Neopterygii</taxon>
        <taxon>Teleostei</taxon>
        <taxon>Neoteleostei</taxon>
        <taxon>Acanthomorphata</taxon>
        <taxon>Gobiaria</taxon>
        <taxon>Gobiiformes</taxon>
        <taxon>Gobioidei</taxon>
        <taxon>Gobiidae</taxon>
        <taxon>Oxudercinae</taxon>
        <taxon>Periophthalmus</taxon>
    </lineage>
</organism>
<dbReference type="Pfam" id="PF00769">
    <property type="entry name" value="ERM_C"/>
    <property type="match status" value="1"/>
</dbReference>
<reference evidence="2" key="1">
    <citation type="submission" date="2025-08" db="UniProtKB">
        <authorList>
            <consortium name="Ensembl"/>
        </authorList>
    </citation>
    <scope>IDENTIFICATION</scope>
</reference>